<evidence type="ECO:0000256" key="3">
    <source>
        <dbReference type="ARBA" id="ARBA00022475"/>
    </source>
</evidence>
<evidence type="ECO:0000313" key="9">
    <source>
        <dbReference type="EMBL" id="PFX31620.1"/>
    </source>
</evidence>
<dbReference type="Proteomes" id="UP000225706">
    <property type="component" value="Unassembled WGS sequence"/>
</dbReference>
<dbReference type="InterPro" id="IPR050388">
    <property type="entry name" value="ABC_Ni/Peptide_Import"/>
</dbReference>
<organism evidence="9 10">
    <name type="scientific">Stylophora pistillata</name>
    <name type="common">Smooth cauliflower coral</name>
    <dbReference type="NCBI Taxonomy" id="50429"/>
    <lineage>
        <taxon>Eukaryota</taxon>
        <taxon>Metazoa</taxon>
        <taxon>Cnidaria</taxon>
        <taxon>Anthozoa</taxon>
        <taxon>Hexacorallia</taxon>
        <taxon>Scleractinia</taxon>
        <taxon>Astrocoeniina</taxon>
        <taxon>Pocilloporidae</taxon>
        <taxon>Stylophora</taxon>
    </lineage>
</organism>
<keyword evidence="6" id="KW-0472">Membrane</keyword>
<dbReference type="CDD" id="cd00267">
    <property type="entry name" value="ABC_ATPase"/>
    <property type="match status" value="1"/>
</dbReference>
<sequence length="705" mass="79783">MLRRVVVEDYIFFKGRQELNLESSSGNSFHTLVGENATGKSSFVALVKATSNFDNNENDFEVIANKETGSKAVCEFHFENGEELSGYVDKMHSYSAKALLPNFPFISGLFSWFSDYILIFPVQLINLLQETFGSASSLIRVFCGRRNLNTSNPFHSQFLYFVSEEIVLVVTKDNGILSAALHDPLPVGVDLIEWSPDQKFLRKINFDVHVECALDATEEPLSLASPLPKDMIHNKPGTFTNNSWETLSYQDIKNLMMVGLLKGFSQEHFNDVLDLFHEIMGDDSLDFELDVSSNIPVILNKRTQRIIQQVSEGTFSAFVVAALVVCPFTHTLIFDEVARGMHPLQVRRLRTILMRESRNRRKCIITTTHSPEVVEVERITLIWRFQVLPSGYYQIKHVRSHYNVRDLHFLGGAEVREIFFARYVIWVEGESDKRFIEALLRLFDEGNMELFNALVEPGMEAKLSRGPDCTGHSLKQVTKGLSLAVQNLLLDPAYKRVYYGKEVLSAIQQGIRSCAVLSINGKKNIYKAKAICHDLGIPHAVVCDLDVIIPNSKENSVQSQFNKCNGVWANACIPNAKTKLLDEDQCPASRCVRDSSPGLIPKLRACRTVAEVMNFYDKMQHIFTWHVDGGEIEDAIRLTKSQFGKKLWPDLSFEEVKELVVGLLQPCKLQQGSSQDNNASKTPNPELLRCIFFLFDFFSQSTMNS</sequence>
<comment type="caution">
    <text evidence="9">The sequence shown here is derived from an EMBL/GenBank/DDBJ whole genome shotgun (WGS) entry which is preliminary data.</text>
</comment>
<keyword evidence="3" id="KW-1003">Cell membrane</keyword>
<dbReference type="GO" id="GO:0016020">
    <property type="term" value="C:membrane"/>
    <property type="evidence" value="ECO:0007669"/>
    <property type="project" value="UniProtKB-SubCell"/>
</dbReference>
<evidence type="ECO:0000256" key="1">
    <source>
        <dbReference type="ARBA" id="ARBA00004370"/>
    </source>
</evidence>
<keyword evidence="2" id="KW-0813">Transport</keyword>
<comment type="subcellular location">
    <subcellularLocation>
        <location evidence="1">Membrane</location>
    </subcellularLocation>
</comment>
<dbReference type="GO" id="GO:0016887">
    <property type="term" value="F:ATP hydrolysis activity"/>
    <property type="evidence" value="ECO:0007669"/>
    <property type="project" value="InterPro"/>
</dbReference>
<evidence type="ECO:0000256" key="5">
    <source>
        <dbReference type="ARBA" id="ARBA00022967"/>
    </source>
</evidence>
<dbReference type="PANTHER" id="PTHR43297">
    <property type="entry name" value="OLIGOPEPTIDE TRANSPORT ATP-BINDING PROTEIN APPD"/>
    <property type="match status" value="1"/>
</dbReference>
<evidence type="ECO:0000313" key="10">
    <source>
        <dbReference type="Proteomes" id="UP000225706"/>
    </source>
</evidence>
<dbReference type="InterPro" id="IPR027417">
    <property type="entry name" value="P-loop_NTPase"/>
</dbReference>
<dbReference type="AlphaFoldDB" id="A0A2B4SRV5"/>
<keyword evidence="5" id="KW-1278">Translocase</keyword>
<dbReference type="SUPFAM" id="SSF52540">
    <property type="entry name" value="P-loop containing nucleoside triphosphate hydrolases"/>
    <property type="match status" value="1"/>
</dbReference>
<evidence type="ECO:0000259" key="7">
    <source>
        <dbReference type="Pfam" id="PF13304"/>
    </source>
</evidence>
<evidence type="ECO:0000256" key="4">
    <source>
        <dbReference type="ARBA" id="ARBA00022519"/>
    </source>
</evidence>
<dbReference type="PANTHER" id="PTHR43297:SF14">
    <property type="entry name" value="ATPASE AAA-TYPE CORE DOMAIN-CONTAINING PROTEIN"/>
    <property type="match status" value="1"/>
</dbReference>
<reference evidence="10" key="1">
    <citation type="journal article" date="2017" name="bioRxiv">
        <title>Comparative analysis of the genomes of Stylophora pistillata and Acropora digitifera provides evidence for extensive differences between species of corals.</title>
        <authorList>
            <person name="Voolstra C.R."/>
            <person name="Li Y."/>
            <person name="Liew Y.J."/>
            <person name="Baumgarten S."/>
            <person name="Zoccola D."/>
            <person name="Flot J.-F."/>
            <person name="Tambutte S."/>
            <person name="Allemand D."/>
            <person name="Aranda M."/>
        </authorList>
    </citation>
    <scope>NUCLEOTIDE SEQUENCE [LARGE SCALE GENOMIC DNA]</scope>
</reference>
<accession>A0A2B4SRV5</accession>
<dbReference type="InterPro" id="IPR003959">
    <property type="entry name" value="ATPase_AAA_core"/>
</dbReference>
<dbReference type="Gene3D" id="3.40.50.300">
    <property type="entry name" value="P-loop containing nucleotide triphosphate hydrolases"/>
    <property type="match status" value="1"/>
</dbReference>
<protein>
    <submittedName>
        <fullName evidence="9">Uncharacterized protein</fullName>
    </submittedName>
</protein>
<name>A0A2B4SRV5_STYPI</name>
<dbReference type="InterPro" id="IPR034139">
    <property type="entry name" value="TOPRIM_OLD"/>
</dbReference>
<dbReference type="EMBL" id="LSMT01000033">
    <property type="protein sequence ID" value="PFX31620.1"/>
    <property type="molecule type" value="Genomic_DNA"/>
</dbReference>
<dbReference type="GO" id="GO:0005524">
    <property type="term" value="F:ATP binding"/>
    <property type="evidence" value="ECO:0007669"/>
    <property type="project" value="InterPro"/>
</dbReference>
<evidence type="ECO:0000256" key="2">
    <source>
        <dbReference type="ARBA" id="ARBA00022448"/>
    </source>
</evidence>
<proteinExistence type="predicted"/>
<keyword evidence="10" id="KW-1185">Reference proteome</keyword>
<evidence type="ECO:0000259" key="8">
    <source>
        <dbReference type="Pfam" id="PF20469"/>
    </source>
</evidence>
<dbReference type="Pfam" id="PF20469">
    <property type="entry name" value="OLD-like_TOPRIM"/>
    <property type="match status" value="1"/>
</dbReference>
<evidence type="ECO:0000256" key="6">
    <source>
        <dbReference type="ARBA" id="ARBA00023136"/>
    </source>
</evidence>
<feature type="domain" description="ATPase AAA-type core" evidence="7">
    <location>
        <begin position="239"/>
        <end position="375"/>
    </location>
</feature>
<dbReference type="Pfam" id="PF13304">
    <property type="entry name" value="AAA_21"/>
    <property type="match status" value="1"/>
</dbReference>
<dbReference type="OrthoDB" id="6104190at2759"/>
<gene>
    <name evidence="9" type="ORF">AWC38_SpisGene3560</name>
</gene>
<keyword evidence="4" id="KW-0997">Cell inner membrane</keyword>
<feature type="domain" description="OLD protein-like TOPRIM" evidence="8">
    <location>
        <begin position="513"/>
        <end position="546"/>
    </location>
</feature>